<dbReference type="Proteomes" id="UP000004662">
    <property type="component" value="Chromosome"/>
</dbReference>
<evidence type="ECO:0000256" key="4">
    <source>
        <dbReference type="ARBA" id="ARBA00023136"/>
    </source>
</evidence>
<evidence type="ECO:0000313" key="7">
    <source>
        <dbReference type="EMBL" id="EHJ47513.1"/>
    </source>
</evidence>
<dbReference type="OrthoDB" id="5420183at2"/>
<dbReference type="UniPathway" id="UPA00895"/>
<evidence type="ECO:0000256" key="5">
    <source>
        <dbReference type="SAM" id="Phobius"/>
    </source>
</evidence>
<accession>G7Q4Q3</accession>
<dbReference type="GO" id="GO:0016020">
    <property type="term" value="C:membrane"/>
    <property type="evidence" value="ECO:0007669"/>
    <property type="project" value="UniProtKB-SubCell"/>
</dbReference>
<dbReference type="HOGENOM" id="CLU_101331_3_0_7"/>
<keyword evidence="2 5" id="KW-0812">Transmembrane</keyword>
<dbReference type="STRING" id="694327.DFW101_1505"/>
<evidence type="ECO:0000256" key="3">
    <source>
        <dbReference type="ARBA" id="ARBA00022989"/>
    </source>
</evidence>
<comment type="subcellular location">
    <subcellularLocation>
        <location evidence="1">Membrane</location>
        <topology evidence="1">Multi-pass membrane protein</topology>
    </subcellularLocation>
</comment>
<evidence type="ECO:0000256" key="2">
    <source>
        <dbReference type="ARBA" id="ARBA00022692"/>
    </source>
</evidence>
<dbReference type="EMBL" id="CM001368">
    <property type="protein sequence ID" value="EHJ47513.1"/>
    <property type="molecule type" value="Genomic_DNA"/>
</dbReference>
<keyword evidence="8" id="KW-1185">Reference proteome</keyword>
<dbReference type="RefSeq" id="WP_009180912.1">
    <property type="nucleotide sequence ID" value="NZ_CM001368.1"/>
</dbReference>
<dbReference type="Pfam" id="PF07291">
    <property type="entry name" value="MauE"/>
    <property type="match status" value="1"/>
</dbReference>
<feature type="transmembrane region" description="Helical" evidence="5">
    <location>
        <begin position="56"/>
        <end position="74"/>
    </location>
</feature>
<gene>
    <name evidence="7" type="ORF">DFW101_1505</name>
</gene>
<evidence type="ECO:0000259" key="6">
    <source>
        <dbReference type="Pfam" id="PF07291"/>
    </source>
</evidence>
<dbReference type="eggNOG" id="COG2259">
    <property type="taxonomic scope" value="Bacteria"/>
</dbReference>
<name>G7Q4Q3_9BACT</name>
<dbReference type="AlphaFoldDB" id="G7Q4Q3"/>
<keyword evidence="4 5" id="KW-0472">Membrane</keyword>
<dbReference type="GO" id="GO:0030416">
    <property type="term" value="P:methylamine metabolic process"/>
    <property type="evidence" value="ECO:0007669"/>
    <property type="project" value="InterPro"/>
</dbReference>
<feature type="domain" description="Methylamine utilisation protein MauE" evidence="6">
    <location>
        <begin position="12"/>
        <end position="140"/>
    </location>
</feature>
<feature type="transmembrane region" description="Helical" evidence="5">
    <location>
        <begin position="26"/>
        <end position="49"/>
    </location>
</feature>
<reference evidence="8" key="1">
    <citation type="journal article" date="2015" name="Genome Announc.">
        <title>High-Quality Draft Genome Sequence of Desulfovibrio carbinoliphilus FW-101-2B, an Organic Acid-Oxidizing Sulfate-Reducing Bacterium Isolated from Uranium(VI)-Contaminated Groundwater.</title>
        <authorList>
            <person name="Ramsay B.D."/>
            <person name="Hwang C."/>
            <person name="Woo H.L."/>
            <person name="Carroll S.L."/>
            <person name="Lucas S."/>
            <person name="Han J."/>
            <person name="Lapidus A.L."/>
            <person name="Cheng J.F."/>
            <person name="Goodwin L.A."/>
            <person name="Pitluck S."/>
            <person name="Peters L."/>
            <person name="Chertkov O."/>
            <person name="Held B."/>
            <person name="Detter J.C."/>
            <person name="Han C.S."/>
            <person name="Tapia R."/>
            <person name="Land M.L."/>
            <person name="Hauser L.J."/>
            <person name="Kyrpides N.C."/>
            <person name="Ivanova N.N."/>
            <person name="Mikhailova N."/>
            <person name="Pagani I."/>
            <person name="Woyke T."/>
            <person name="Arkin A.P."/>
            <person name="Dehal P."/>
            <person name="Chivian D."/>
            <person name="Criddle C.S."/>
            <person name="Wu W."/>
            <person name="Chakraborty R."/>
            <person name="Hazen T.C."/>
            <person name="Fields M.W."/>
        </authorList>
    </citation>
    <scope>NUCLEOTIDE SEQUENCE [LARGE SCALE GENOMIC DNA]</scope>
    <source>
        <strain evidence="8">FW-101-2B</strain>
    </source>
</reference>
<proteinExistence type="predicted"/>
<feature type="transmembrane region" description="Helical" evidence="5">
    <location>
        <begin position="80"/>
        <end position="98"/>
    </location>
</feature>
<protein>
    <submittedName>
        <fullName evidence="7">Methylamine utilization MauE</fullName>
    </submittedName>
</protein>
<keyword evidence="3 5" id="KW-1133">Transmembrane helix</keyword>
<evidence type="ECO:0000256" key="1">
    <source>
        <dbReference type="ARBA" id="ARBA00004141"/>
    </source>
</evidence>
<evidence type="ECO:0000313" key="8">
    <source>
        <dbReference type="Proteomes" id="UP000004662"/>
    </source>
</evidence>
<dbReference type="InterPro" id="IPR009908">
    <property type="entry name" value="Methylamine_util_MauE"/>
</dbReference>
<sequence length="153" mass="15960">MPKIATLLASAWPCRAVRLVLAVAFLAAGAVKLADVHAFVLTIKAFALLPTDAVKPVAVLLPILEILAGGLVLVRPRTGLLLVGGLLLLFIGVAGNALRQGLAIDCGCYGPGDPEGEVYHGLWPTVWRDCAMLAGVVYCLARRRPPPGPIPAP</sequence>
<organism evidence="7 8">
    <name type="scientific">Solidesulfovibrio carbinoliphilus subsp. oakridgensis</name>
    <dbReference type="NCBI Taxonomy" id="694327"/>
    <lineage>
        <taxon>Bacteria</taxon>
        <taxon>Pseudomonadati</taxon>
        <taxon>Thermodesulfobacteriota</taxon>
        <taxon>Desulfovibrionia</taxon>
        <taxon>Desulfovibrionales</taxon>
        <taxon>Desulfovibrionaceae</taxon>
        <taxon>Solidesulfovibrio</taxon>
    </lineage>
</organism>